<evidence type="ECO:0000313" key="3">
    <source>
        <dbReference type="Proteomes" id="UP000314294"/>
    </source>
</evidence>
<evidence type="ECO:0000256" key="1">
    <source>
        <dbReference type="SAM" id="MobiDB-lite"/>
    </source>
</evidence>
<sequence length="133" mass="14391">MLRRLTRGQNSRAPAAGQIFVRAFDLARPPKTPGYFLFSGRERSQHPIPSHKRKYDEPLELLRPSSQKKVGKISCSSSSLQHSEAVDDVTITALIARTAPAALFSPGATQSARAKKCLRCNRDVSAGLGSSTG</sequence>
<protein>
    <submittedName>
        <fullName evidence="2">Uncharacterized protein</fullName>
    </submittedName>
</protein>
<reference evidence="2 3" key="1">
    <citation type="submission" date="2019-03" db="EMBL/GenBank/DDBJ databases">
        <title>First draft genome of Liparis tanakae, snailfish: a comprehensive survey of snailfish specific genes.</title>
        <authorList>
            <person name="Kim W."/>
            <person name="Song I."/>
            <person name="Jeong J.-H."/>
            <person name="Kim D."/>
            <person name="Kim S."/>
            <person name="Ryu S."/>
            <person name="Song J.Y."/>
            <person name="Lee S.K."/>
        </authorList>
    </citation>
    <scope>NUCLEOTIDE SEQUENCE [LARGE SCALE GENOMIC DNA]</scope>
    <source>
        <tissue evidence="2">Muscle</tissue>
    </source>
</reference>
<feature type="region of interest" description="Disordered" evidence="1">
    <location>
        <begin position="35"/>
        <end position="54"/>
    </location>
</feature>
<accession>A0A4Z2GPV8</accession>
<proteinExistence type="predicted"/>
<organism evidence="2 3">
    <name type="scientific">Liparis tanakae</name>
    <name type="common">Tanaka's snailfish</name>
    <dbReference type="NCBI Taxonomy" id="230148"/>
    <lineage>
        <taxon>Eukaryota</taxon>
        <taxon>Metazoa</taxon>
        <taxon>Chordata</taxon>
        <taxon>Craniata</taxon>
        <taxon>Vertebrata</taxon>
        <taxon>Euteleostomi</taxon>
        <taxon>Actinopterygii</taxon>
        <taxon>Neopterygii</taxon>
        <taxon>Teleostei</taxon>
        <taxon>Neoteleostei</taxon>
        <taxon>Acanthomorphata</taxon>
        <taxon>Eupercaria</taxon>
        <taxon>Perciformes</taxon>
        <taxon>Cottioidei</taxon>
        <taxon>Cottales</taxon>
        <taxon>Liparidae</taxon>
        <taxon>Liparis</taxon>
    </lineage>
</organism>
<keyword evidence="3" id="KW-1185">Reference proteome</keyword>
<gene>
    <name evidence="2" type="ORF">EYF80_034536</name>
</gene>
<dbReference type="Proteomes" id="UP000314294">
    <property type="component" value="Unassembled WGS sequence"/>
</dbReference>
<dbReference type="EMBL" id="SRLO01000461">
    <property type="protein sequence ID" value="TNN55270.1"/>
    <property type="molecule type" value="Genomic_DNA"/>
</dbReference>
<dbReference type="AlphaFoldDB" id="A0A4Z2GPV8"/>
<comment type="caution">
    <text evidence="2">The sequence shown here is derived from an EMBL/GenBank/DDBJ whole genome shotgun (WGS) entry which is preliminary data.</text>
</comment>
<name>A0A4Z2GPV8_9TELE</name>
<evidence type="ECO:0000313" key="2">
    <source>
        <dbReference type="EMBL" id="TNN55270.1"/>
    </source>
</evidence>